<feature type="region of interest" description="Disordered" evidence="9">
    <location>
        <begin position="374"/>
        <end position="393"/>
    </location>
</feature>
<evidence type="ECO:0000256" key="8">
    <source>
        <dbReference type="ARBA" id="ARBA00023288"/>
    </source>
</evidence>
<proteinExistence type="predicted"/>
<dbReference type="VEuPathDB" id="TriTrypDB:Tb927.10.16270"/>
<evidence type="ECO:0000256" key="1">
    <source>
        <dbReference type="ARBA" id="ARBA00002523"/>
    </source>
</evidence>
<evidence type="ECO:0000313" key="12">
    <source>
        <dbReference type="EMBL" id="APD75075.1"/>
    </source>
</evidence>
<dbReference type="GO" id="GO:0098552">
    <property type="term" value="C:side of membrane"/>
    <property type="evidence" value="ECO:0007669"/>
    <property type="project" value="UniProtKB-KW"/>
</dbReference>
<dbReference type="AlphaFoldDB" id="A0A1J0RB46"/>
<feature type="compositionally biased region" description="Polar residues" evidence="9">
    <location>
        <begin position="376"/>
        <end position="393"/>
    </location>
</feature>
<dbReference type="VEuPathDB" id="TriTrypDB:Tb427_000254600"/>
<dbReference type="InterPro" id="IPR025932">
    <property type="entry name" value="Trypano_VSG_B_N_dom"/>
</dbReference>
<evidence type="ECO:0000256" key="5">
    <source>
        <dbReference type="ARBA" id="ARBA00022729"/>
    </source>
</evidence>
<dbReference type="EMBL" id="KX701119">
    <property type="protein sequence ID" value="APD75075.1"/>
    <property type="molecule type" value="Genomic_DNA"/>
</dbReference>
<evidence type="ECO:0000256" key="7">
    <source>
        <dbReference type="ARBA" id="ARBA00023180"/>
    </source>
</evidence>
<feature type="domain" description="Trypanosome variant surface glycoprotein C-terminal" evidence="10">
    <location>
        <begin position="341"/>
        <end position="425"/>
    </location>
</feature>
<accession>A0A1J0RB46</accession>
<evidence type="ECO:0000259" key="10">
    <source>
        <dbReference type="Pfam" id="PF10659"/>
    </source>
</evidence>
<keyword evidence="4" id="KW-0336">GPI-anchor</keyword>
<keyword evidence="6" id="KW-0472">Membrane</keyword>
<keyword evidence="7" id="KW-0325">Glycoprotein</keyword>
<evidence type="ECO:0000256" key="3">
    <source>
        <dbReference type="ARBA" id="ARBA00022475"/>
    </source>
</evidence>
<evidence type="ECO:0000256" key="4">
    <source>
        <dbReference type="ARBA" id="ARBA00022622"/>
    </source>
</evidence>
<reference evidence="12" key="1">
    <citation type="submission" date="2016-08" db="EMBL/GenBank/DDBJ databases">
        <title>VSG repertoire of Trypanosoma brucei EATRO 1125.</title>
        <authorList>
            <person name="Cross G.A."/>
        </authorList>
    </citation>
    <scope>NUCLEOTIDE SEQUENCE</scope>
    <source>
        <strain evidence="12">EATRO 1125</strain>
    </source>
</reference>
<sequence>MSLADTAWSKLFTPETAGVAQIPKAKPTENFPVEWKDKWKVWAEAEKQLQENNREKNLKERLGLQHVSEATKVQIRTAVAAYAEAAFEIYSNFESANKQVPGDDTKIKGELLTALYGGTTGYDSSGENGKLYTGTKGGCAAVCGHGSSHDPTATLAATFACVCGVAQGKTATHPCHKDTTTEPQWEAGGIVTTANWKKVRIACPVIKNEPVTAARIEAALDSAKAAIYVQATDAYIGPYDSTGCNGDTNGAYVKIATAAGDSKLADEKVKWIAKLSAVAMQLRSRSEYNQKATVTTEKLTKLTKLAEKHANLSKLVPSIATPTTIATGVKNSEAKKAQTNCEAIQTAAACKQANPTCEWKGPDDKDGKHCKLNATAEEQPTQTGEAGKTQTSSGIKYKQQKKYTENCKWGDSKRKGSSFLVNNKIGSEYGLFCGLIEF</sequence>
<dbReference type="Pfam" id="PF10659">
    <property type="entry name" value="Trypan_glycop_C"/>
    <property type="match status" value="1"/>
</dbReference>
<dbReference type="Pfam" id="PF13206">
    <property type="entry name" value="VSG_B"/>
    <property type="match status" value="1"/>
</dbReference>
<evidence type="ECO:0000256" key="9">
    <source>
        <dbReference type="SAM" id="MobiDB-lite"/>
    </source>
</evidence>
<feature type="domain" description="Trypanosome variant surface glycoprotein B-type N-terminal" evidence="11">
    <location>
        <begin position="1"/>
        <end position="300"/>
    </location>
</feature>
<evidence type="ECO:0000256" key="6">
    <source>
        <dbReference type="ARBA" id="ARBA00023136"/>
    </source>
</evidence>
<dbReference type="GO" id="GO:0005886">
    <property type="term" value="C:plasma membrane"/>
    <property type="evidence" value="ECO:0007669"/>
    <property type="project" value="UniProtKB-SubCell"/>
</dbReference>
<evidence type="ECO:0000259" key="11">
    <source>
        <dbReference type="Pfam" id="PF13206"/>
    </source>
</evidence>
<dbReference type="InterPro" id="IPR019609">
    <property type="entry name" value="Variant_surf_glycoprt_trypan_C"/>
</dbReference>
<comment type="subcellular location">
    <subcellularLocation>
        <location evidence="2">Cell membrane</location>
        <topology evidence="2">Lipid-anchor</topology>
        <topology evidence="2">GPI-anchor</topology>
    </subcellularLocation>
</comment>
<evidence type="ECO:0000256" key="2">
    <source>
        <dbReference type="ARBA" id="ARBA00004609"/>
    </source>
</evidence>
<protein>
    <submittedName>
        <fullName evidence="12">Variant surface glycoprotein 1125.4875</fullName>
    </submittedName>
</protein>
<keyword evidence="5" id="KW-0732">Signal</keyword>
<name>A0A1J0RB46_9TRYP</name>
<comment type="function">
    <text evidence="1">VSG forms a coat on the surface of the parasite. The trypanosome evades the immune response of the host by expressing a series of antigenically distinct VSGs from an estimated 1000 VSG genes.</text>
</comment>
<organism evidence="12">
    <name type="scientific">Trypanosoma brucei</name>
    <dbReference type="NCBI Taxonomy" id="5691"/>
    <lineage>
        <taxon>Eukaryota</taxon>
        <taxon>Discoba</taxon>
        <taxon>Euglenozoa</taxon>
        <taxon>Kinetoplastea</taxon>
        <taxon>Metakinetoplastina</taxon>
        <taxon>Trypanosomatida</taxon>
        <taxon>Trypanosomatidae</taxon>
        <taxon>Trypanosoma</taxon>
    </lineage>
</organism>
<keyword evidence="3" id="KW-1003">Cell membrane</keyword>
<keyword evidence="8" id="KW-0449">Lipoprotein</keyword>